<dbReference type="Proteomes" id="UP000266841">
    <property type="component" value="Unassembled WGS sequence"/>
</dbReference>
<accession>K0S319</accession>
<name>K0S319_THAOC</name>
<dbReference type="EMBL" id="AGNL01038102">
    <property type="protein sequence ID" value="EJK53277.1"/>
    <property type="molecule type" value="Genomic_DNA"/>
</dbReference>
<evidence type="ECO:0000313" key="2">
    <source>
        <dbReference type="Proteomes" id="UP000266841"/>
    </source>
</evidence>
<feature type="non-terminal residue" evidence="1">
    <location>
        <position position="1"/>
    </location>
</feature>
<evidence type="ECO:0000313" key="1">
    <source>
        <dbReference type="EMBL" id="EJK53277.1"/>
    </source>
</evidence>
<dbReference type="OrthoDB" id="392571at2759"/>
<organism evidence="1 2">
    <name type="scientific">Thalassiosira oceanica</name>
    <name type="common">Marine diatom</name>
    <dbReference type="NCBI Taxonomy" id="159749"/>
    <lineage>
        <taxon>Eukaryota</taxon>
        <taxon>Sar</taxon>
        <taxon>Stramenopiles</taxon>
        <taxon>Ochrophyta</taxon>
        <taxon>Bacillariophyta</taxon>
        <taxon>Coscinodiscophyceae</taxon>
        <taxon>Thalassiosirophycidae</taxon>
        <taxon>Thalassiosirales</taxon>
        <taxon>Thalassiosiraceae</taxon>
        <taxon>Thalassiosira</taxon>
    </lineage>
</organism>
<proteinExistence type="predicted"/>
<reference evidence="1 2" key="1">
    <citation type="journal article" date="2012" name="Genome Biol.">
        <title>Genome and low-iron response of an oceanic diatom adapted to chronic iron limitation.</title>
        <authorList>
            <person name="Lommer M."/>
            <person name="Specht M."/>
            <person name="Roy A.S."/>
            <person name="Kraemer L."/>
            <person name="Andreson R."/>
            <person name="Gutowska M.A."/>
            <person name="Wolf J."/>
            <person name="Bergner S.V."/>
            <person name="Schilhabel M.B."/>
            <person name="Klostermeier U.C."/>
            <person name="Beiko R.G."/>
            <person name="Rosenstiel P."/>
            <person name="Hippler M."/>
            <person name="Laroche J."/>
        </authorList>
    </citation>
    <scope>NUCLEOTIDE SEQUENCE [LARGE SCALE GENOMIC DNA]</scope>
    <source>
        <strain evidence="1 2">CCMP1005</strain>
    </source>
</reference>
<sequence length="166" mass="17803">IRAILEARGLVKDDREGEDAVVQIPDDIAQDMSNVSVQLKLRLHEAGEMIIPYQPLTNQKADCFRLVLAGKKDFGLGDIRHILDTMESLEKVVLHVDLDLAVRLGVSDAGKDVSIGHLVIIKEGLLGLVNLSTDNLSSAGGAGSGTARVRKVNSLLLGGICSKKQK</sequence>
<comment type="caution">
    <text evidence="1">The sequence shown here is derived from an EMBL/GenBank/DDBJ whole genome shotgun (WGS) entry which is preliminary data.</text>
</comment>
<protein>
    <submittedName>
        <fullName evidence="1">Uncharacterized protein</fullName>
    </submittedName>
</protein>
<gene>
    <name evidence="1" type="ORF">THAOC_27321</name>
</gene>
<keyword evidence="2" id="KW-1185">Reference proteome</keyword>
<dbReference type="Gene3D" id="3.90.1150.170">
    <property type="match status" value="1"/>
</dbReference>
<dbReference type="AlphaFoldDB" id="K0S319"/>